<name>A0A5C6X870_9DELT</name>
<dbReference type="AlphaFoldDB" id="A0A5C6X870"/>
<dbReference type="GO" id="GO:0004519">
    <property type="term" value="F:endonuclease activity"/>
    <property type="evidence" value="ECO:0007669"/>
    <property type="project" value="UniProtKB-KW"/>
</dbReference>
<dbReference type="Gene3D" id="3.40.50.300">
    <property type="entry name" value="P-loop containing nucleotide triphosphate hydrolases"/>
    <property type="match status" value="2"/>
</dbReference>
<organism evidence="3 4">
    <name type="scientific">Lujinxingia vulgaris</name>
    <dbReference type="NCBI Taxonomy" id="2600176"/>
    <lineage>
        <taxon>Bacteria</taxon>
        <taxon>Deltaproteobacteria</taxon>
        <taxon>Bradymonadales</taxon>
        <taxon>Lujinxingiaceae</taxon>
        <taxon>Lujinxingia</taxon>
    </lineage>
</organism>
<dbReference type="PANTHER" id="PTHR42927:SF1">
    <property type="entry name" value="HELICASE SUPERFAMILY 1 AND 2 DOMAIN-CONTAINING PROTEIN"/>
    <property type="match status" value="1"/>
</dbReference>
<evidence type="ECO:0000313" key="4">
    <source>
        <dbReference type="Proteomes" id="UP000321412"/>
    </source>
</evidence>
<dbReference type="PANTHER" id="PTHR42927">
    <property type="entry name" value="HELICASE SUPERFAMILY 1 AND 2 DOMAIN-CONTAINING PROTEIN"/>
    <property type="match status" value="1"/>
</dbReference>
<feature type="domain" description="Restriction endonuclease type I HsdR second RecA-like helicase" evidence="2">
    <location>
        <begin position="286"/>
        <end position="345"/>
    </location>
</feature>
<dbReference type="Pfam" id="PF18766">
    <property type="entry name" value="SWI2_SNF2"/>
    <property type="match status" value="1"/>
</dbReference>
<protein>
    <submittedName>
        <fullName evidence="3">Type I restriction endonuclease subunit R</fullName>
    </submittedName>
</protein>
<keyword evidence="3" id="KW-0540">Nuclease</keyword>
<reference evidence="3 4" key="1">
    <citation type="submission" date="2019-08" db="EMBL/GenBank/DDBJ databases">
        <title>Bradymonadales sp. TMQ4.</title>
        <authorList>
            <person name="Liang Q."/>
        </authorList>
    </citation>
    <scope>NUCLEOTIDE SEQUENCE [LARGE SCALE GENOMIC DNA]</scope>
    <source>
        <strain evidence="3 4">TMQ4</strain>
    </source>
</reference>
<accession>A0A5C6X870</accession>
<dbReference type="OrthoDB" id="9758243at2"/>
<dbReference type="SUPFAM" id="SSF52540">
    <property type="entry name" value="P-loop containing nucleoside triphosphate hydrolases"/>
    <property type="match status" value="1"/>
</dbReference>
<gene>
    <name evidence="3" type="ORF">FRC98_04025</name>
</gene>
<comment type="caution">
    <text evidence="3">The sequence shown here is derived from an EMBL/GenBank/DDBJ whole genome shotgun (WGS) entry which is preliminary data.</text>
</comment>
<sequence>MANISEHSRQLAEALKAKKPIIVTTLHKFPVIADQVEELSGRRFAVIVDEAHSSQSGEMAAQMKNILSPDGPGEVGDEASDETMGDEAADVYALAYAAALQRGRRKNLSFYAFTATPKYKTLELFGHQDEAGEPAPFHLYSMKQAIEEGFVLDVLQNYTTYKTYYGLVKQVEEDRVLDKRKASRELARFISLHPHDLSQKTEVMVEHFRQNVMRKIGGRARAMVVTRSRRHAVRYRKAFDAYIKAQGYERDIKVLVAFSGSIEDQGQTHTEVEMNGGISERELPERFAEDPYRILIVANKYQTGFDQPLLHTMYIDRTLHGIQAVQTLSRLNRTMAGKEETFVLDFANRREDILESFKPYYEATAIEERLDPQKLYELQTTLDAFRIYYPEEVKAFGEIFFRANHSKRDHGKLNGCLAPASDRFNVESEEVQNEFLSTLTSYLRVYAFLSQVVPFGDAKLEMLYVFGRMLARHLKTNRDPGEALELGDDVALKYYRLEKLEEGAIGLVGDGKVRGPSDVGTGSEDKEKKVELSRLIDTLNQRLGTEFKEADQLFFDQIEAEMRAHQVVQEAALANDRENFGYSARDVLEDVLLGRHEQNGAIIDRIFDEENRIYGETVIRLLLDRAYEGIREGEGEAV</sequence>
<keyword evidence="3" id="KW-0378">Hydrolase</keyword>
<dbReference type="InterPro" id="IPR040980">
    <property type="entry name" value="SWI2_SNF2"/>
</dbReference>
<feature type="domain" description="SWI2/SNF2 ATPase" evidence="1">
    <location>
        <begin position="6"/>
        <end position="67"/>
    </location>
</feature>
<evidence type="ECO:0000259" key="1">
    <source>
        <dbReference type="Pfam" id="PF18766"/>
    </source>
</evidence>
<dbReference type="EMBL" id="VOSM01000002">
    <property type="protein sequence ID" value="TXD38072.1"/>
    <property type="molecule type" value="Genomic_DNA"/>
</dbReference>
<proteinExistence type="predicted"/>
<dbReference type="RefSeq" id="WP_146980018.1">
    <property type="nucleotide sequence ID" value="NZ_VOSM01000002.1"/>
</dbReference>
<evidence type="ECO:0000313" key="3">
    <source>
        <dbReference type="EMBL" id="TXD38072.1"/>
    </source>
</evidence>
<dbReference type="Proteomes" id="UP000321412">
    <property type="component" value="Unassembled WGS sequence"/>
</dbReference>
<dbReference type="InterPro" id="IPR027417">
    <property type="entry name" value="P-loop_NTPase"/>
</dbReference>
<dbReference type="InterPro" id="IPR055180">
    <property type="entry name" value="HsdR_RecA-like_helicase_dom_2"/>
</dbReference>
<dbReference type="Pfam" id="PF22679">
    <property type="entry name" value="T1R_D3-like"/>
    <property type="match status" value="1"/>
</dbReference>
<evidence type="ECO:0000259" key="2">
    <source>
        <dbReference type="Pfam" id="PF22679"/>
    </source>
</evidence>
<keyword evidence="3" id="KW-0255">Endonuclease</keyword>
<keyword evidence="4" id="KW-1185">Reference proteome</keyword>